<sequence length="214" mass="22760">MPTPDTVQGVSLPTFDDPPAVPNDLSLVWYAMIARGVPRFSGTAARDLAYPNPADGQMCVTGSAPNIRSWIGQAGQWTETFPLYGAWTTIPAANLWEPFDGNSWWARQEGEWGATNNILLRRSSGNNLAMVAGTPVTISGSPFPSGLLPAAGIYGSYIPVVIVASTTQVLGLLYWDASLGAFRVRPSAAVTLTGGSTAHYIAIPALRWLLKVPS</sequence>
<keyword evidence="2" id="KW-1185">Reference proteome</keyword>
<comment type="caution">
    <text evidence="1">The sequence shown here is derived from an EMBL/GenBank/DDBJ whole genome shotgun (WGS) entry which is preliminary data.</text>
</comment>
<evidence type="ECO:0000313" key="1">
    <source>
        <dbReference type="EMBL" id="KON72609.1"/>
    </source>
</evidence>
<dbReference type="PATRIC" id="fig|1350482.3.peg.3129"/>
<reference evidence="1 2" key="1">
    <citation type="journal article" date="2015" name="Sci. Rep.">
        <title>Functional and structural properties of a novel cellulosome-like multienzyme complex: efficient glycoside hydrolysis of water-insoluble 7-xylosyl-10-deacetylpaclitaxel.</title>
        <authorList>
            <person name="Dou T.Y."/>
            <person name="Luan H.W."/>
            <person name="Ge G.B."/>
            <person name="Dong M.M."/>
            <person name="Zou H.F."/>
            <person name="He Y.Q."/>
            <person name="Cui P."/>
            <person name="Wang J.Y."/>
            <person name="Hao D.C."/>
            <person name="Yang S.L."/>
            <person name="Yang L."/>
        </authorList>
    </citation>
    <scope>NUCLEOTIDE SEQUENCE [LARGE SCALE GENOMIC DNA]</scope>
    <source>
        <strain evidence="1 2">F16</strain>
    </source>
</reference>
<dbReference type="AlphaFoldDB" id="A0A0M0F4V1"/>
<dbReference type="Proteomes" id="UP000037387">
    <property type="component" value="Unassembled WGS sequence"/>
</dbReference>
<evidence type="ECO:0000313" key="2">
    <source>
        <dbReference type="Proteomes" id="UP000037387"/>
    </source>
</evidence>
<organism evidence="1 2">
    <name type="scientific">Cellulosimicrobium cellulans F16</name>
    <dbReference type="NCBI Taxonomy" id="1350482"/>
    <lineage>
        <taxon>Bacteria</taxon>
        <taxon>Bacillati</taxon>
        <taxon>Actinomycetota</taxon>
        <taxon>Actinomycetes</taxon>
        <taxon>Micrococcales</taxon>
        <taxon>Promicromonosporaceae</taxon>
        <taxon>Cellulosimicrobium</taxon>
    </lineage>
</organism>
<evidence type="ECO:0008006" key="3">
    <source>
        <dbReference type="Google" id="ProtNLM"/>
    </source>
</evidence>
<dbReference type="EMBL" id="ATNL01000011">
    <property type="protein sequence ID" value="KON72609.1"/>
    <property type="molecule type" value="Genomic_DNA"/>
</dbReference>
<dbReference type="RefSeq" id="WP_053371123.1">
    <property type="nucleotide sequence ID" value="NZ_KQ435292.1"/>
</dbReference>
<accession>A0A0M0F4V1</accession>
<protein>
    <recommendedName>
        <fullName evidence="3">DUF2793 domain-containing protein</fullName>
    </recommendedName>
</protein>
<name>A0A0M0F4V1_CELCE</name>
<proteinExistence type="predicted"/>
<gene>
    <name evidence="1" type="ORF">M768_13965</name>
</gene>